<evidence type="ECO:0000313" key="6">
    <source>
        <dbReference type="EMBL" id="QIB36330.1"/>
    </source>
</evidence>
<dbReference type="EC" id="1.8.4.11" evidence="4"/>
<organism evidence="6 7">
    <name type="scientific">Ancylobacter pratisalsi</name>
    <dbReference type="NCBI Taxonomy" id="1745854"/>
    <lineage>
        <taxon>Bacteria</taxon>
        <taxon>Pseudomonadati</taxon>
        <taxon>Pseudomonadota</taxon>
        <taxon>Alphaproteobacteria</taxon>
        <taxon>Hyphomicrobiales</taxon>
        <taxon>Xanthobacteraceae</taxon>
        <taxon>Ancylobacter</taxon>
    </lineage>
</organism>
<evidence type="ECO:0000313" key="7">
    <source>
        <dbReference type="Proteomes" id="UP000464751"/>
    </source>
</evidence>
<dbReference type="PANTHER" id="PTHR43774">
    <property type="entry name" value="PEPTIDE METHIONINE SULFOXIDE REDUCTASE"/>
    <property type="match status" value="1"/>
</dbReference>
<dbReference type="Pfam" id="PF01625">
    <property type="entry name" value="PMSR"/>
    <property type="match status" value="1"/>
</dbReference>
<dbReference type="Proteomes" id="UP000464751">
    <property type="component" value="Chromosome"/>
</dbReference>
<evidence type="ECO:0000256" key="3">
    <source>
        <dbReference type="ARBA" id="ARBA00048782"/>
    </source>
</evidence>
<comment type="function">
    <text evidence="4">Has an important function as a repair enzyme for proteins that have been inactivated by oxidation. Catalyzes the reversible oxidation-reduction of methionine sulfoxide in proteins to methionine.</text>
</comment>
<proteinExistence type="inferred from homology"/>
<evidence type="ECO:0000256" key="4">
    <source>
        <dbReference type="HAMAP-Rule" id="MF_01401"/>
    </source>
</evidence>
<keyword evidence="1 4" id="KW-0560">Oxidoreductase</keyword>
<dbReference type="HAMAP" id="MF_01401">
    <property type="entry name" value="MsrA"/>
    <property type="match status" value="1"/>
</dbReference>
<dbReference type="InterPro" id="IPR002569">
    <property type="entry name" value="Met_Sox_Rdtase_MsrA_dom"/>
</dbReference>
<dbReference type="InterPro" id="IPR036509">
    <property type="entry name" value="Met_Sox_Rdtase_MsrA_sf"/>
</dbReference>
<comment type="catalytic activity">
    <reaction evidence="2 4">
        <text>L-methionyl-[protein] + [thioredoxin]-disulfide + H2O = L-methionyl-(S)-S-oxide-[protein] + [thioredoxin]-dithiol</text>
        <dbReference type="Rhea" id="RHEA:14217"/>
        <dbReference type="Rhea" id="RHEA-COMP:10698"/>
        <dbReference type="Rhea" id="RHEA-COMP:10700"/>
        <dbReference type="Rhea" id="RHEA-COMP:12313"/>
        <dbReference type="Rhea" id="RHEA-COMP:12315"/>
        <dbReference type="ChEBI" id="CHEBI:15377"/>
        <dbReference type="ChEBI" id="CHEBI:16044"/>
        <dbReference type="ChEBI" id="CHEBI:29950"/>
        <dbReference type="ChEBI" id="CHEBI:44120"/>
        <dbReference type="ChEBI" id="CHEBI:50058"/>
        <dbReference type="EC" id="1.8.4.11"/>
    </reaction>
</comment>
<dbReference type="GO" id="GO:0008113">
    <property type="term" value="F:peptide-methionine (S)-S-oxide reductase activity"/>
    <property type="evidence" value="ECO:0007669"/>
    <property type="project" value="UniProtKB-UniRule"/>
</dbReference>
<dbReference type="NCBIfam" id="TIGR00401">
    <property type="entry name" value="msrA"/>
    <property type="match status" value="1"/>
</dbReference>
<evidence type="ECO:0000259" key="5">
    <source>
        <dbReference type="Pfam" id="PF01625"/>
    </source>
</evidence>
<name>A0A6P1YTW3_9HYPH</name>
<gene>
    <name evidence="4 6" type="primary">msrA</name>
    <name evidence="6" type="ORF">G3A50_17105</name>
</gene>
<sequence>MASSSAEPRRDTMTSVSMPFPALRRAGGALLVLAGLALAAPALAQEGIALPPPALDETSSAGSEVAVLAGGCFWGVQGVFQHVDGVTSAVSGYAGGDKDSATYNKVSYGSTGHAESVKVTFDPRKVSYGQILQIYFSVAHDPTQLNRQGPDRGTQYRSAVFPSTDAQARIAKAYIDQLGKAKLFDARIVTRIEPGQSFYPAEAYHQDFLTRNPTYPYIVINDLPKIENLKRLYPALYRDKPVLVAGSAAAGQ</sequence>
<dbReference type="EMBL" id="CP048630">
    <property type="protein sequence ID" value="QIB36330.1"/>
    <property type="molecule type" value="Genomic_DNA"/>
</dbReference>
<protein>
    <recommendedName>
        <fullName evidence="4">Peptide methionine sulfoxide reductase MsrA</fullName>
        <shortName evidence="4">Protein-methionine-S-oxide reductase</shortName>
        <ecNumber evidence="4">1.8.4.11</ecNumber>
    </recommendedName>
    <alternativeName>
        <fullName evidence="4">Peptide-methionine (S)-S-oxide reductase</fullName>
        <shortName evidence="4">Peptide Met(O) reductase</shortName>
    </alternativeName>
</protein>
<dbReference type="AlphaFoldDB" id="A0A6P1YTW3"/>
<dbReference type="PANTHER" id="PTHR43774:SF1">
    <property type="entry name" value="PEPTIDE METHIONINE SULFOXIDE REDUCTASE MSRA 2"/>
    <property type="match status" value="1"/>
</dbReference>
<evidence type="ECO:0000256" key="2">
    <source>
        <dbReference type="ARBA" id="ARBA00047806"/>
    </source>
</evidence>
<comment type="similarity">
    <text evidence="4">Belongs to the MsrA Met sulfoxide reductase family.</text>
</comment>
<comment type="catalytic activity">
    <reaction evidence="3 4">
        <text>[thioredoxin]-disulfide + L-methionine + H2O = L-methionine (S)-S-oxide + [thioredoxin]-dithiol</text>
        <dbReference type="Rhea" id="RHEA:19993"/>
        <dbReference type="Rhea" id="RHEA-COMP:10698"/>
        <dbReference type="Rhea" id="RHEA-COMP:10700"/>
        <dbReference type="ChEBI" id="CHEBI:15377"/>
        <dbReference type="ChEBI" id="CHEBI:29950"/>
        <dbReference type="ChEBI" id="CHEBI:50058"/>
        <dbReference type="ChEBI" id="CHEBI:57844"/>
        <dbReference type="ChEBI" id="CHEBI:58772"/>
        <dbReference type="EC" id="1.8.4.11"/>
    </reaction>
</comment>
<evidence type="ECO:0000256" key="1">
    <source>
        <dbReference type="ARBA" id="ARBA00023002"/>
    </source>
</evidence>
<accession>A0A6P1YTW3</accession>
<keyword evidence="7" id="KW-1185">Reference proteome</keyword>
<reference evidence="6 7" key="1">
    <citation type="submission" date="2020-02" db="EMBL/GenBank/DDBJ databases">
        <authorList>
            <person name="Li G."/>
        </authorList>
    </citation>
    <scope>NUCLEOTIDE SEQUENCE [LARGE SCALE GENOMIC DNA]</scope>
    <source>
        <strain evidence="6 7">DSM 102029</strain>
    </source>
</reference>
<dbReference type="SUPFAM" id="SSF55068">
    <property type="entry name" value="Peptide methionine sulfoxide reductase"/>
    <property type="match status" value="1"/>
</dbReference>
<dbReference type="KEGG" id="apra:G3A50_17105"/>
<feature type="domain" description="Peptide methionine sulphoxide reductase MsrA" evidence="5">
    <location>
        <begin position="66"/>
        <end position="215"/>
    </location>
</feature>
<dbReference type="Gene3D" id="3.30.1060.10">
    <property type="entry name" value="Peptide methionine sulphoxide reductase MsrA"/>
    <property type="match status" value="1"/>
</dbReference>
<feature type="active site" evidence="4">
    <location>
        <position position="72"/>
    </location>
</feature>